<dbReference type="EMBL" id="JALNTZ010000006">
    <property type="protein sequence ID" value="KAJ3647741.1"/>
    <property type="molecule type" value="Genomic_DNA"/>
</dbReference>
<evidence type="ECO:0000313" key="2">
    <source>
        <dbReference type="Proteomes" id="UP001168821"/>
    </source>
</evidence>
<accession>A0AA38I3X6</accession>
<dbReference type="Proteomes" id="UP001168821">
    <property type="component" value="Unassembled WGS sequence"/>
</dbReference>
<dbReference type="AlphaFoldDB" id="A0AA38I3X6"/>
<sequence length="107" mass="12246">MHKNAAPTPQFLRSPLIPPVLAKIKHPLIIPRVITQQIILQDLIEPSPHLMKDDSGRKNLISDRNNGNNVTGYLESLISVRSRAQTMEQWNFHQRSKVERFGSADFH</sequence>
<gene>
    <name evidence="1" type="ORF">Zmor_019602</name>
</gene>
<evidence type="ECO:0000313" key="1">
    <source>
        <dbReference type="EMBL" id="KAJ3647741.1"/>
    </source>
</evidence>
<keyword evidence="2" id="KW-1185">Reference proteome</keyword>
<protein>
    <submittedName>
        <fullName evidence="1">Uncharacterized protein</fullName>
    </submittedName>
</protein>
<comment type="caution">
    <text evidence="1">The sequence shown here is derived from an EMBL/GenBank/DDBJ whole genome shotgun (WGS) entry which is preliminary data.</text>
</comment>
<organism evidence="1 2">
    <name type="scientific">Zophobas morio</name>
    <dbReference type="NCBI Taxonomy" id="2755281"/>
    <lineage>
        <taxon>Eukaryota</taxon>
        <taxon>Metazoa</taxon>
        <taxon>Ecdysozoa</taxon>
        <taxon>Arthropoda</taxon>
        <taxon>Hexapoda</taxon>
        <taxon>Insecta</taxon>
        <taxon>Pterygota</taxon>
        <taxon>Neoptera</taxon>
        <taxon>Endopterygota</taxon>
        <taxon>Coleoptera</taxon>
        <taxon>Polyphaga</taxon>
        <taxon>Cucujiformia</taxon>
        <taxon>Tenebrionidae</taxon>
        <taxon>Zophobas</taxon>
    </lineage>
</organism>
<reference evidence="1" key="1">
    <citation type="journal article" date="2023" name="G3 (Bethesda)">
        <title>Whole genome assemblies of Zophobas morio and Tenebrio molitor.</title>
        <authorList>
            <person name="Kaur S."/>
            <person name="Stinson S.A."/>
            <person name="diCenzo G.C."/>
        </authorList>
    </citation>
    <scope>NUCLEOTIDE SEQUENCE</scope>
    <source>
        <strain evidence="1">QUZm001</strain>
    </source>
</reference>
<proteinExistence type="predicted"/>
<name>A0AA38I3X6_9CUCU</name>